<reference evidence="1 2" key="1">
    <citation type="submission" date="2019-03" db="EMBL/GenBank/DDBJ databases">
        <title>Genomic Encyclopedia of Type Strains, Phase IV (KMG-V): Genome sequencing to study the core and pangenomes of soil and plant-associated prokaryotes.</title>
        <authorList>
            <person name="Whitman W."/>
        </authorList>
    </citation>
    <scope>NUCLEOTIDE SEQUENCE [LARGE SCALE GENOMIC DNA]</scope>
    <source>
        <strain evidence="1 2">Hc14</strain>
    </source>
</reference>
<keyword evidence="1" id="KW-0378">Hydrolase</keyword>
<gene>
    <name evidence="1" type="ORF">EV132_111171</name>
</gene>
<dbReference type="GO" id="GO:0016787">
    <property type="term" value="F:hydrolase activity"/>
    <property type="evidence" value="ECO:0007669"/>
    <property type="project" value="UniProtKB-KW"/>
</dbReference>
<organism evidence="1 2">
    <name type="scientific">Rhizobium sullae</name>
    <name type="common">Rhizobium hedysari</name>
    <dbReference type="NCBI Taxonomy" id="50338"/>
    <lineage>
        <taxon>Bacteria</taxon>
        <taxon>Pseudomonadati</taxon>
        <taxon>Pseudomonadota</taxon>
        <taxon>Alphaproteobacteria</taxon>
        <taxon>Hyphomicrobiales</taxon>
        <taxon>Rhizobiaceae</taxon>
        <taxon>Rhizobium/Agrobacterium group</taxon>
        <taxon>Rhizobium</taxon>
    </lineage>
</organism>
<sequence length="225" mass="24333">MTATIFRQAGKLLKFLSATTMVLAVVIVDGGPARAPHSDRRSACVENEPAMHGVLILSRQDIIDIKKVATTEVVGSLKGKAFEDQVRGVVDTVLNRTQSRHWGNLRSVVNAKGQFSAIAGPRYLKPYGSVEKMSARAISPKVAADVDQWLQMRANGAPSSVADNLSYLNPLYSSKSSLHGWGWSVVRQAKKSGYVMGAGKATHYHGTSADLMKYKPDSFSVVLSD</sequence>
<evidence type="ECO:0000313" key="2">
    <source>
        <dbReference type="Proteomes" id="UP000294576"/>
    </source>
</evidence>
<evidence type="ECO:0000313" key="1">
    <source>
        <dbReference type="EMBL" id="TCU13738.1"/>
    </source>
</evidence>
<dbReference type="EMBL" id="SMBH01000011">
    <property type="protein sequence ID" value="TCU13738.1"/>
    <property type="molecule type" value="Genomic_DNA"/>
</dbReference>
<dbReference type="Proteomes" id="UP000294576">
    <property type="component" value="Unassembled WGS sequence"/>
</dbReference>
<name>A0A4R3PYH1_RHISU</name>
<comment type="caution">
    <text evidence="1">The sequence shown here is derived from an EMBL/GenBank/DDBJ whole genome shotgun (WGS) entry which is preliminary data.</text>
</comment>
<protein>
    <submittedName>
        <fullName evidence="1">Cell wall hydrolase</fullName>
    </submittedName>
</protein>
<dbReference type="RefSeq" id="WP_132565313.1">
    <property type="nucleotide sequence ID" value="NZ_SMBH01000011.1"/>
</dbReference>
<dbReference type="AlphaFoldDB" id="A0A4R3PYH1"/>
<proteinExistence type="predicted"/>
<accession>A0A4R3PYH1</accession>